<dbReference type="Gene3D" id="3.40.50.2300">
    <property type="match status" value="1"/>
</dbReference>
<dbReference type="InterPro" id="IPR001867">
    <property type="entry name" value="OmpR/PhoB-type_DNA-bd"/>
</dbReference>
<feature type="DNA-binding region" description="OmpR/PhoB-type" evidence="7">
    <location>
        <begin position="132"/>
        <end position="231"/>
    </location>
</feature>
<dbReference type="InterPro" id="IPR011006">
    <property type="entry name" value="CheY-like_superfamily"/>
</dbReference>
<evidence type="ECO:0000256" key="3">
    <source>
        <dbReference type="ARBA" id="ARBA00023125"/>
    </source>
</evidence>
<evidence type="ECO:0000256" key="5">
    <source>
        <dbReference type="ARBA" id="ARBA00024867"/>
    </source>
</evidence>
<evidence type="ECO:0000256" key="4">
    <source>
        <dbReference type="ARBA" id="ARBA00023163"/>
    </source>
</evidence>
<dbReference type="PANTHER" id="PTHR48111:SF52">
    <property type="entry name" value="TRANSCRIPTIONAL REGULATORY PROTEIN YVRH"/>
    <property type="match status" value="1"/>
</dbReference>
<gene>
    <name evidence="10" type="primary">phoP_1</name>
    <name evidence="10" type="ORF">CNLFYP112_00737</name>
</gene>
<dbReference type="PROSITE" id="PS50110">
    <property type="entry name" value="RESPONSE_REGULATORY"/>
    <property type="match status" value="1"/>
</dbReference>
<dbReference type="GO" id="GO:0032993">
    <property type="term" value="C:protein-DNA complex"/>
    <property type="evidence" value="ECO:0007669"/>
    <property type="project" value="TreeGrafter"/>
</dbReference>
<dbReference type="GO" id="GO:0005829">
    <property type="term" value="C:cytosol"/>
    <property type="evidence" value="ECO:0007669"/>
    <property type="project" value="TreeGrafter"/>
</dbReference>
<dbReference type="GO" id="GO:0000976">
    <property type="term" value="F:transcription cis-regulatory region binding"/>
    <property type="evidence" value="ECO:0007669"/>
    <property type="project" value="TreeGrafter"/>
</dbReference>
<keyword evidence="3 7" id="KW-0238">DNA-binding</keyword>
<dbReference type="PANTHER" id="PTHR48111">
    <property type="entry name" value="REGULATOR OF RPOS"/>
    <property type="match status" value="1"/>
</dbReference>
<keyword evidence="2" id="KW-0805">Transcription regulation</keyword>
<feature type="domain" description="Response regulatory" evidence="8">
    <location>
        <begin position="10"/>
        <end position="124"/>
    </location>
</feature>
<evidence type="ECO:0000313" key="10">
    <source>
        <dbReference type="EMBL" id="VYT38151.1"/>
    </source>
</evidence>
<comment type="function">
    <text evidence="5">May play the central regulatory role in sporulation. It may be an element of the effector pathway responsible for the activation of sporulation genes in response to nutritional stress. Spo0A may act in concert with spo0H (a sigma factor) to control the expression of some genes that are critical to the sporulation process.</text>
</comment>
<dbReference type="SMART" id="SM00448">
    <property type="entry name" value="REC"/>
    <property type="match status" value="1"/>
</dbReference>
<reference evidence="10" key="1">
    <citation type="submission" date="2019-11" db="EMBL/GenBank/DDBJ databases">
        <authorList>
            <person name="Feng L."/>
        </authorList>
    </citation>
    <scope>NUCLEOTIDE SEQUENCE</scope>
    <source>
        <strain evidence="10">CnexileLFYP112</strain>
    </source>
</reference>
<dbReference type="SMART" id="SM00862">
    <property type="entry name" value="Trans_reg_C"/>
    <property type="match status" value="1"/>
</dbReference>
<dbReference type="Pfam" id="PF00072">
    <property type="entry name" value="Response_reg"/>
    <property type="match status" value="1"/>
</dbReference>
<protein>
    <recommendedName>
        <fullName evidence="1">Stage 0 sporulation protein A homolog</fullName>
    </recommendedName>
</protein>
<accession>A0A6N2WAW5</accession>
<keyword evidence="4" id="KW-0804">Transcription</keyword>
<evidence type="ECO:0000256" key="7">
    <source>
        <dbReference type="PROSITE-ProRule" id="PRU01091"/>
    </source>
</evidence>
<dbReference type="InterPro" id="IPR001789">
    <property type="entry name" value="Sig_transdc_resp-reg_receiver"/>
</dbReference>
<evidence type="ECO:0000256" key="1">
    <source>
        <dbReference type="ARBA" id="ARBA00018672"/>
    </source>
</evidence>
<dbReference type="PROSITE" id="PS51755">
    <property type="entry name" value="OMPR_PHOB"/>
    <property type="match status" value="1"/>
</dbReference>
<name>A0A6N2WAW5_9FIRM</name>
<evidence type="ECO:0000256" key="6">
    <source>
        <dbReference type="PROSITE-ProRule" id="PRU00169"/>
    </source>
</evidence>
<dbReference type="EMBL" id="CACRTG010000046">
    <property type="protein sequence ID" value="VYT38151.1"/>
    <property type="molecule type" value="Genomic_DNA"/>
</dbReference>
<evidence type="ECO:0000259" key="8">
    <source>
        <dbReference type="PROSITE" id="PS50110"/>
    </source>
</evidence>
<dbReference type="SUPFAM" id="SSF52172">
    <property type="entry name" value="CheY-like"/>
    <property type="match status" value="1"/>
</dbReference>
<dbReference type="InterPro" id="IPR036388">
    <property type="entry name" value="WH-like_DNA-bd_sf"/>
</dbReference>
<dbReference type="Gene3D" id="6.10.250.690">
    <property type="match status" value="1"/>
</dbReference>
<sequence length="233" mass="26071">MDNSYLKSKKLLLVDDEPELLTMLTTILSDDGFNYIVMASTVQEAISKAHSEKPDLIFLDVMLPDGDGFSLMQQLRKFTDVPVIFLTAKDEATAKLSGLGLGADDYIVKPFMPQELLFRTYAVLRRCYKGEALTVSLEGCIIDFGRAEINKNGEILSLTAKEHILLETLARNEGKIVTVDVLCEALWGDNPFGFENSLNAHIRRIREKIEEDPSKPVSLITIKGLGYKLNTRK</sequence>
<dbReference type="GO" id="GO:0000156">
    <property type="term" value="F:phosphorelay response regulator activity"/>
    <property type="evidence" value="ECO:0007669"/>
    <property type="project" value="TreeGrafter"/>
</dbReference>
<dbReference type="CDD" id="cd17574">
    <property type="entry name" value="REC_OmpR"/>
    <property type="match status" value="1"/>
</dbReference>
<dbReference type="Pfam" id="PF00486">
    <property type="entry name" value="Trans_reg_C"/>
    <property type="match status" value="1"/>
</dbReference>
<dbReference type="InterPro" id="IPR039420">
    <property type="entry name" value="WalR-like"/>
</dbReference>
<evidence type="ECO:0000259" key="9">
    <source>
        <dbReference type="PROSITE" id="PS51755"/>
    </source>
</evidence>
<feature type="modified residue" description="4-aspartylphosphate" evidence="6">
    <location>
        <position position="60"/>
    </location>
</feature>
<feature type="domain" description="OmpR/PhoB-type" evidence="9">
    <location>
        <begin position="132"/>
        <end position="231"/>
    </location>
</feature>
<dbReference type="AlphaFoldDB" id="A0A6N2WAW5"/>
<dbReference type="GO" id="GO:0006355">
    <property type="term" value="P:regulation of DNA-templated transcription"/>
    <property type="evidence" value="ECO:0007669"/>
    <property type="project" value="InterPro"/>
</dbReference>
<dbReference type="Gene3D" id="1.10.10.10">
    <property type="entry name" value="Winged helix-like DNA-binding domain superfamily/Winged helix DNA-binding domain"/>
    <property type="match status" value="1"/>
</dbReference>
<proteinExistence type="predicted"/>
<dbReference type="CDD" id="cd00383">
    <property type="entry name" value="trans_reg_C"/>
    <property type="match status" value="1"/>
</dbReference>
<evidence type="ECO:0000256" key="2">
    <source>
        <dbReference type="ARBA" id="ARBA00023015"/>
    </source>
</evidence>
<keyword evidence="6" id="KW-0597">Phosphoprotein</keyword>
<organism evidence="10">
    <name type="scientific">[Clostridium] nexile</name>
    <dbReference type="NCBI Taxonomy" id="29361"/>
    <lineage>
        <taxon>Bacteria</taxon>
        <taxon>Bacillati</taxon>
        <taxon>Bacillota</taxon>
        <taxon>Clostridia</taxon>
        <taxon>Lachnospirales</taxon>
        <taxon>Lachnospiraceae</taxon>
        <taxon>Tyzzerella</taxon>
    </lineage>
</organism>